<keyword evidence="3" id="KW-1185">Reference proteome</keyword>
<dbReference type="Proteomes" id="UP000219336">
    <property type="component" value="Unassembled WGS sequence"/>
</dbReference>
<organism evidence="2 3">
    <name type="scientific">Vibrio thalassae</name>
    <dbReference type="NCBI Taxonomy" id="1243014"/>
    <lineage>
        <taxon>Bacteria</taxon>
        <taxon>Pseudomonadati</taxon>
        <taxon>Pseudomonadota</taxon>
        <taxon>Gammaproteobacteria</taxon>
        <taxon>Vibrionales</taxon>
        <taxon>Vibrionaceae</taxon>
        <taxon>Vibrio</taxon>
    </lineage>
</organism>
<dbReference type="InterPro" id="IPR024370">
    <property type="entry name" value="PBP_domain"/>
</dbReference>
<feature type="domain" description="PBP" evidence="1">
    <location>
        <begin position="83"/>
        <end position="305"/>
    </location>
</feature>
<sequence>MALSLLMGTTRIETGILCMSIDAEGINGAGGGVLPLIIMQLRRLSIKITKMDNIMTFSRLMVSAVSLAALSATAYAGGTDADQSRIRLATTTSTYHSGLLDYILPEFTADTGYQVDIIAAGTGKSLKMGENGDVDVVMTHAPKAEQNFVEAGYGIEPRSVMYNDFVIVGPEKDSADVHDQKTIEEVFSHIAKTNAIFVSRGDDSGTHKKELLIWRQTKIEPNFGGYRSVGQGMGPTLNMASEMQGYTMTDRGTWLAYQAKLDLDILFEGDKQLFNPYQVIIVNPERYPTLNTNGARALSNWLVSEKGQSMINSYRKMGEQLFVADAKKTNS</sequence>
<accession>A0A240EQ75</accession>
<dbReference type="AlphaFoldDB" id="A0A240EQ75"/>
<name>A0A240EQ75_9VIBR</name>
<evidence type="ECO:0000313" key="2">
    <source>
        <dbReference type="EMBL" id="SNX50279.1"/>
    </source>
</evidence>
<dbReference type="InterPro" id="IPR052738">
    <property type="entry name" value="ABC-Tungstate_binding"/>
</dbReference>
<evidence type="ECO:0000259" key="1">
    <source>
        <dbReference type="Pfam" id="PF12849"/>
    </source>
</evidence>
<dbReference type="EMBL" id="OANU01000113">
    <property type="protein sequence ID" value="SNX50279.1"/>
    <property type="molecule type" value="Genomic_DNA"/>
</dbReference>
<dbReference type="Gene3D" id="3.40.190.10">
    <property type="entry name" value="Periplasmic binding protein-like II"/>
    <property type="match status" value="2"/>
</dbReference>
<dbReference type="PANTHER" id="PTHR37945:SF1">
    <property type="entry name" value="EXTRACELLULAR TUNGSTATE BINDING PROTEIN"/>
    <property type="match status" value="1"/>
</dbReference>
<dbReference type="Pfam" id="PF12849">
    <property type="entry name" value="PBP_like_2"/>
    <property type="match status" value="1"/>
</dbReference>
<gene>
    <name evidence="2" type="ORF">VTH8203_03934</name>
</gene>
<evidence type="ECO:0000313" key="3">
    <source>
        <dbReference type="Proteomes" id="UP000219336"/>
    </source>
</evidence>
<dbReference type="SUPFAM" id="SSF53850">
    <property type="entry name" value="Periplasmic binding protein-like II"/>
    <property type="match status" value="1"/>
</dbReference>
<reference evidence="3" key="1">
    <citation type="submission" date="2016-06" db="EMBL/GenBank/DDBJ databases">
        <authorList>
            <person name="Rodrigo-Torres L."/>
            <person name="Arahal R.D."/>
            <person name="Lucena T."/>
        </authorList>
    </citation>
    <scope>NUCLEOTIDE SEQUENCE [LARGE SCALE GENOMIC DNA]</scope>
    <source>
        <strain evidence="3">CECT8203</strain>
    </source>
</reference>
<proteinExistence type="predicted"/>
<protein>
    <submittedName>
        <fullName evidence="2">PBP superfamily domain protein</fullName>
    </submittedName>
</protein>
<dbReference type="PANTHER" id="PTHR37945">
    <property type="entry name" value="EXTRACELLULAR TUNGSTATE BINDING PROTEIN"/>
    <property type="match status" value="1"/>
</dbReference>